<protein>
    <submittedName>
        <fullName evidence="1">Uncharacterized protein</fullName>
    </submittedName>
</protein>
<evidence type="ECO:0000313" key="1">
    <source>
        <dbReference type="EMBL" id="MBA0576838.1"/>
    </source>
</evidence>
<dbReference type="AlphaFoldDB" id="A0A7J8NIL9"/>
<evidence type="ECO:0000313" key="2">
    <source>
        <dbReference type="Proteomes" id="UP000593572"/>
    </source>
</evidence>
<dbReference type="EMBL" id="JABEZX010351733">
    <property type="protein sequence ID" value="MBA0576838.1"/>
    <property type="molecule type" value="Genomic_DNA"/>
</dbReference>
<dbReference type="Proteomes" id="UP000593572">
    <property type="component" value="Unassembled WGS sequence"/>
</dbReference>
<name>A0A7J8NIL9_9ROSI</name>
<accession>A0A7J8NIL9</accession>
<organism evidence="1 2">
    <name type="scientific">Gossypium lobatum</name>
    <dbReference type="NCBI Taxonomy" id="34289"/>
    <lineage>
        <taxon>Eukaryota</taxon>
        <taxon>Viridiplantae</taxon>
        <taxon>Streptophyta</taxon>
        <taxon>Embryophyta</taxon>
        <taxon>Tracheophyta</taxon>
        <taxon>Spermatophyta</taxon>
        <taxon>Magnoliopsida</taxon>
        <taxon>eudicotyledons</taxon>
        <taxon>Gunneridae</taxon>
        <taxon>Pentapetalae</taxon>
        <taxon>rosids</taxon>
        <taxon>malvids</taxon>
        <taxon>Malvales</taxon>
        <taxon>Malvaceae</taxon>
        <taxon>Malvoideae</taxon>
        <taxon>Gossypium</taxon>
    </lineage>
</organism>
<comment type="caution">
    <text evidence="1">The sequence shown here is derived from an EMBL/GenBank/DDBJ whole genome shotgun (WGS) entry which is preliminary data.</text>
</comment>
<reference evidence="1 2" key="1">
    <citation type="journal article" date="2019" name="Genome Biol. Evol.">
        <title>Insights into the evolution of the New World diploid cottons (Gossypium, subgenus Houzingenia) based on genome sequencing.</title>
        <authorList>
            <person name="Grover C.E."/>
            <person name="Arick M.A. 2nd"/>
            <person name="Thrash A."/>
            <person name="Conover J.L."/>
            <person name="Sanders W.S."/>
            <person name="Peterson D.G."/>
            <person name="Frelichowski J.E."/>
            <person name="Scheffler J.A."/>
            <person name="Scheffler B.E."/>
            <person name="Wendel J.F."/>
        </authorList>
    </citation>
    <scope>NUCLEOTIDE SEQUENCE [LARGE SCALE GENOMIC DNA]</scope>
    <source>
        <strain evidence="1">157</strain>
        <tissue evidence="1">Leaf</tissue>
    </source>
</reference>
<keyword evidence="2" id="KW-1185">Reference proteome</keyword>
<sequence length="19" mass="2313">MLIQRQAENSDPRKKCFTF</sequence>
<gene>
    <name evidence="1" type="ORF">Golob_027607</name>
</gene>
<proteinExistence type="predicted"/>